<evidence type="ECO:0000256" key="2">
    <source>
        <dbReference type="ARBA" id="ARBA00004123"/>
    </source>
</evidence>
<keyword evidence="16" id="KW-1185">Reference proteome</keyword>
<comment type="subcellular location">
    <subcellularLocation>
        <location evidence="2">Nucleus</location>
    </subcellularLocation>
</comment>
<dbReference type="EnsemblMetazoa" id="XM_022788746">
    <property type="protein sequence ID" value="XP_022644481"/>
    <property type="gene ID" value="LOC111243347"/>
</dbReference>
<keyword evidence="5" id="KW-0677">Repeat</keyword>
<dbReference type="KEGG" id="vde:111243347"/>
<feature type="domain" description="C2H2-type" evidence="14">
    <location>
        <begin position="373"/>
        <end position="401"/>
    </location>
</feature>
<dbReference type="PANTHER" id="PTHR16515">
    <property type="entry name" value="PR DOMAIN ZINC FINGER PROTEIN"/>
    <property type="match status" value="1"/>
</dbReference>
<keyword evidence="7" id="KW-0862">Zinc</keyword>
<dbReference type="Gene3D" id="3.30.160.60">
    <property type="entry name" value="Classic Zinc Finger"/>
    <property type="match status" value="5"/>
</dbReference>
<reference evidence="15" key="1">
    <citation type="submission" date="2021-01" db="UniProtKB">
        <authorList>
            <consortium name="EnsemblMetazoa"/>
        </authorList>
    </citation>
    <scope>IDENTIFICATION</scope>
</reference>
<evidence type="ECO:0000256" key="3">
    <source>
        <dbReference type="ARBA" id="ARBA00006991"/>
    </source>
</evidence>
<dbReference type="SUPFAM" id="SSF57667">
    <property type="entry name" value="beta-beta-alpha zinc fingers"/>
    <property type="match status" value="3"/>
</dbReference>
<dbReference type="FunFam" id="3.30.160.60:FF:000771">
    <property type="entry name" value="zinc finger protein 648"/>
    <property type="match status" value="1"/>
</dbReference>
<dbReference type="GO" id="GO:0005634">
    <property type="term" value="C:nucleus"/>
    <property type="evidence" value="ECO:0007669"/>
    <property type="project" value="UniProtKB-SubCell"/>
</dbReference>
<comment type="similarity">
    <text evidence="3">Belongs to the krueppel C2H2-type zinc-finger protein family.</text>
</comment>
<evidence type="ECO:0000256" key="9">
    <source>
        <dbReference type="ARBA" id="ARBA00023125"/>
    </source>
</evidence>
<dbReference type="PROSITE" id="PS50157">
    <property type="entry name" value="ZINC_FINGER_C2H2_2"/>
    <property type="match status" value="5"/>
</dbReference>
<dbReference type="Proteomes" id="UP000594260">
    <property type="component" value="Unplaced"/>
</dbReference>
<evidence type="ECO:0000256" key="1">
    <source>
        <dbReference type="ARBA" id="ARBA00003767"/>
    </source>
</evidence>
<dbReference type="RefSeq" id="XP_022644482.1">
    <property type="nucleotide sequence ID" value="XM_022788747.1"/>
</dbReference>
<feature type="domain" description="C2H2-type" evidence="14">
    <location>
        <begin position="345"/>
        <end position="372"/>
    </location>
</feature>
<dbReference type="GO" id="GO:0010468">
    <property type="term" value="P:regulation of gene expression"/>
    <property type="evidence" value="ECO:0007669"/>
    <property type="project" value="TreeGrafter"/>
</dbReference>
<keyword evidence="11" id="KW-0539">Nucleus</keyword>
<evidence type="ECO:0000256" key="5">
    <source>
        <dbReference type="ARBA" id="ARBA00022737"/>
    </source>
</evidence>
<dbReference type="RefSeq" id="XP_022644481.1">
    <property type="nucleotide sequence ID" value="XM_022788746.1"/>
</dbReference>
<dbReference type="Pfam" id="PF00096">
    <property type="entry name" value="zf-C2H2"/>
    <property type="match status" value="5"/>
</dbReference>
<evidence type="ECO:0000256" key="10">
    <source>
        <dbReference type="ARBA" id="ARBA00023163"/>
    </source>
</evidence>
<dbReference type="EnsemblMetazoa" id="XM_022788745">
    <property type="protein sequence ID" value="XP_022644480"/>
    <property type="gene ID" value="LOC111243347"/>
</dbReference>
<dbReference type="InParanoid" id="A0A7M7JCM5"/>
<keyword evidence="9" id="KW-0238">DNA-binding</keyword>
<proteinExistence type="inferred from homology"/>
<dbReference type="GO" id="GO:0008270">
    <property type="term" value="F:zinc ion binding"/>
    <property type="evidence" value="ECO:0007669"/>
    <property type="project" value="UniProtKB-KW"/>
</dbReference>
<sequence length="405" mass="44800">METAGTSTSAGTSGGAVDPHGSSVADRLTSNTENDYGDEDYDDYEDIEFHNTPEPEGVQHHHDKPVTAAPVITRSGQGGTTRPLILRVVKEVTESEDGDKPVKQEVVLKPVMPEFETILEYECAEELEEGPSEEEARKEASRISQDLLNGLVVYYVRPGGQGSSSGQESHMGLNRGGTQAGTAGPGLRITESSDSEVLLGQEGLESTDPRSPVGAQQPLLDDDEDSYDKKAKYVCHLCKLHFSAGAEHRYHMRTFHNATAARPCPICSKPFYNTTDLRNHVMAHKGVKPYKCQICGHAFTVKSNLTNHQLRHGPLEYECQICGKRLAQPASLKKHLKSHAGNKPFQCALCDKRFLQRGDLTRHQLVHNGQRDFTCDLCEKQFSLKANLQTHRRKVHGQDSMILMQ</sequence>
<dbReference type="InterPro" id="IPR013087">
    <property type="entry name" value="Znf_C2H2_type"/>
</dbReference>
<evidence type="ECO:0000256" key="6">
    <source>
        <dbReference type="ARBA" id="ARBA00022771"/>
    </source>
</evidence>
<dbReference type="RefSeq" id="XP_022644479.1">
    <property type="nucleotide sequence ID" value="XM_022788744.1"/>
</dbReference>
<dbReference type="EnsemblMetazoa" id="XM_022788744">
    <property type="protein sequence ID" value="XP_022644479"/>
    <property type="gene ID" value="LOC111243347"/>
</dbReference>
<evidence type="ECO:0000313" key="15">
    <source>
        <dbReference type="EnsemblMetazoa" id="XP_022644480"/>
    </source>
</evidence>
<dbReference type="AlphaFoldDB" id="A0A7M7JCM5"/>
<dbReference type="InterPro" id="IPR036236">
    <property type="entry name" value="Znf_C2H2_sf"/>
</dbReference>
<organism evidence="15 16">
    <name type="scientific">Varroa destructor</name>
    <name type="common">Honeybee mite</name>
    <dbReference type="NCBI Taxonomy" id="109461"/>
    <lineage>
        <taxon>Eukaryota</taxon>
        <taxon>Metazoa</taxon>
        <taxon>Ecdysozoa</taxon>
        <taxon>Arthropoda</taxon>
        <taxon>Chelicerata</taxon>
        <taxon>Arachnida</taxon>
        <taxon>Acari</taxon>
        <taxon>Parasitiformes</taxon>
        <taxon>Mesostigmata</taxon>
        <taxon>Gamasina</taxon>
        <taxon>Dermanyssoidea</taxon>
        <taxon>Varroidae</taxon>
        <taxon>Varroa</taxon>
    </lineage>
</organism>
<dbReference type="GeneID" id="111243347"/>
<feature type="domain" description="C2H2-type" evidence="14">
    <location>
        <begin position="290"/>
        <end position="312"/>
    </location>
</feature>
<evidence type="ECO:0000313" key="16">
    <source>
        <dbReference type="Proteomes" id="UP000594260"/>
    </source>
</evidence>
<dbReference type="OMA" id="GPLEYEC"/>
<dbReference type="GO" id="GO:1990837">
    <property type="term" value="F:sequence-specific double-stranded DNA binding"/>
    <property type="evidence" value="ECO:0007669"/>
    <property type="project" value="UniProtKB-ARBA"/>
</dbReference>
<evidence type="ECO:0000256" key="13">
    <source>
        <dbReference type="SAM" id="MobiDB-lite"/>
    </source>
</evidence>
<feature type="compositionally biased region" description="Acidic residues" evidence="13">
    <location>
        <begin position="35"/>
        <end position="46"/>
    </location>
</feature>
<keyword evidence="10" id="KW-0804">Transcription</keyword>
<feature type="region of interest" description="Disordered" evidence="13">
    <location>
        <begin position="159"/>
        <end position="222"/>
    </location>
</feature>
<protein>
    <recommendedName>
        <fullName evidence="14">C2H2-type domain-containing protein</fullName>
    </recommendedName>
</protein>
<dbReference type="RefSeq" id="XP_022644480.1">
    <property type="nucleotide sequence ID" value="XM_022788745.1"/>
</dbReference>
<evidence type="ECO:0000256" key="7">
    <source>
        <dbReference type="ARBA" id="ARBA00022833"/>
    </source>
</evidence>
<evidence type="ECO:0000259" key="14">
    <source>
        <dbReference type="PROSITE" id="PS50157"/>
    </source>
</evidence>
<dbReference type="PANTHER" id="PTHR16515:SF49">
    <property type="entry name" value="GASTRULA ZINC FINGER PROTEIN XLCGF49.1-LIKE-RELATED"/>
    <property type="match status" value="1"/>
</dbReference>
<feature type="compositionally biased region" description="Basic and acidic residues" evidence="13">
    <location>
        <begin position="47"/>
        <end position="60"/>
    </location>
</feature>
<feature type="compositionally biased region" description="Low complexity" evidence="13">
    <location>
        <begin position="1"/>
        <end position="11"/>
    </location>
</feature>
<dbReference type="EnsemblMetazoa" id="XM_022788747">
    <property type="protein sequence ID" value="XP_022644482"/>
    <property type="gene ID" value="LOC111243347"/>
</dbReference>
<feature type="domain" description="C2H2-type" evidence="14">
    <location>
        <begin position="317"/>
        <end position="344"/>
    </location>
</feature>
<feature type="region of interest" description="Disordered" evidence="13">
    <location>
        <begin position="1"/>
        <end position="64"/>
    </location>
</feature>
<feature type="domain" description="C2H2-type" evidence="14">
    <location>
        <begin position="262"/>
        <end position="289"/>
    </location>
</feature>
<keyword evidence="6 12" id="KW-0863">Zinc-finger</keyword>
<dbReference type="FunFam" id="3.30.160.60:FF:000303">
    <property type="entry name" value="Zinc finger protein 41"/>
    <property type="match status" value="1"/>
</dbReference>
<dbReference type="FunFam" id="3.30.160.60:FF:000446">
    <property type="entry name" value="Zinc finger protein"/>
    <property type="match status" value="1"/>
</dbReference>
<comment type="function">
    <text evidence="1">May be involved in transcriptional regulation.</text>
</comment>
<accession>A0A7M7JCM5</accession>
<dbReference type="InterPro" id="IPR050331">
    <property type="entry name" value="Zinc_finger"/>
</dbReference>
<name>A0A7M7JCM5_VARDE</name>
<dbReference type="OrthoDB" id="8113227at2759"/>
<evidence type="ECO:0000256" key="4">
    <source>
        <dbReference type="ARBA" id="ARBA00022723"/>
    </source>
</evidence>
<evidence type="ECO:0000256" key="12">
    <source>
        <dbReference type="PROSITE-ProRule" id="PRU00042"/>
    </source>
</evidence>
<keyword evidence="8" id="KW-0805">Transcription regulation</keyword>
<dbReference type="PROSITE" id="PS00028">
    <property type="entry name" value="ZINC_FINGER_C2H2_1"/>
    <property type="match status" value="6"/>
</dbReference>
<dbReference type="SMART" id="SM00355">
    <property type="entry name" value="ZnF_C2H2"/>
    <property type="match status" value="6"/>
</dbReference>
<evidence type="ECO:0000256" key="8">
    <source>
        <dbReference type="ARBA" id="ARBA00023015"/>
    </source>
</evidence>
<keyword evidence="4" id="KW-0479">Metal-binding</keyword>
<evidence type="ECO:0000256" key="11">
    <source>
        <dbReference type="ARBA" id="ARBA00023242"/>
    </source>
</evidence>